<dbReference type="InterPro" id="IPR005115">
    <property type="entry name" value="Gly_transporter"/>
</dbReference>
<dbReference type="PANTHER" id="PTHR30506">
    <property type="entry name" value="INNER MEMBRANE PROTEIN"/>
    <property type="match status" value="1"/>
</dbReference>
<evidence type="ECO:0000256" key="4">
    <source>
        <dbReference type="ARBA" id="ARBA00022692"/>
    </source>
</evidence>
<sequence length="273" mass="29669">MIPEIISSTGPDMSAMSIPVWLDLSAVVIGSVSGILVAQERKLDPVGYVALAVICGLGGGLVRDVIMQRGGVYMLDSAAAIPLTVTAGLFGFLFPSILKKFPNLLEWVDIISVGLFVAAGTDKAIVYSLTPWAAVLMGTITGVGGGMVRDICLGDTPRIFQRSNFYAVCALAGAVAYYAGVLLICFNRTWAVVLCVAITVGLRRYSLRFNVLSPTDVDLVPKVKESAREMYRQAIDEGMHRSKKITRRLARKKAHDHRFVLVHDHEEKKDSNK</sequence>
<dbReference type="EMBL" id="FNWT01000003">
    <property type="protein sequence ID" value="SEH48139.1"/>
    <property type="molecule type" value="Genomic_DNA"/>
</dbReference>
<evidence type="ECO:0000256" key="1">
    <source>
        <dbReference type="ARBA" id="ARBA00004651"/>
    </source>
</evidence>
<evidence type="ECO:0000256" key="2">
    <source>
        <dbReference type="ARBA" id="ARBA00008193"/>
    </source>
</evidence>
<evidence type="ECO:0000313" key="9">
    <source>
        <dbReference type="EMBL" id="SEH48139.1"/>
    </source>
</evidence>
<comment type="similarity">
    <text evidence="2">Belongs to the UPF0126 family.</text>
</comment>
<accession>A0A1H9Q219</accession>
<dbReference type="AlphaFoldDB" id="A0A1H9Q219"/>
<proteinExistence type="inferred from homology"/>
<name>A0A1H9Q219_9ACTN</name>
<keyword evidence="5 7" id="KW-1133">Transmembrane helix</keyword>
<feature type="transmembrane region" description="Helical" evidence="7">
    <location>
        <begin position="45"/>
        <end position="66"/>
    </location>
</feature>
<dbReference type="GO" id="GO:0005886">
    <property type="term" value="C:plasma membrane"/>
    <property type="evidence" value="ECO:0007669"/>
    <property type="project" value="UniProtKB-SubCell"/>
</dbReference>
<dbReference type="RefSeq" id="WP_234970713.1">
    <property type="nucleotide sequence ID" value="NZ_FNWT01000003.1"/>
</dbReference>
<feature type="transmembrane region" description="Helical" evidence="7">
    <location>
        <begin position="132"/>
        <end position="152"/>
    </location>
</feature>
<dbReference type="Proteomes" id="UP000199128">
    <property type="component" value="Unassembled WGS sequence"/>
</dbReference>
<evidence type="ECO:0000256" key="7">
    <source>
        <dbReference type="SAM" id="Phobius"/>
    </source>
</evidence>
<evidence type="ECO:0000313" key="12">
    <source>
        <dbReference type="Proteomes" id="UP000199135"/>
    </source>
</evidence>
<dbReference type="PANTHER" id="PTHR30506:SF3">
    <property type="entry name" value="UPF0126 INNER MEMBRANE PROTEIN YADS-RELATED"/>
    <property type="match status" value="1"/>
</dbReference>
<feature type="domain" description="Glycine transporter" evidence="8">
    <location>
        <begin position="21"/>
        <end position="93"/>
    </location>
</feature>
<reference evidence="11 12" key="1">
    <citation type="submission" date="2016-10" db="EMBL/GenBank/DDBJ databases">
        <authorList>
            <person name="Varghese N."/>
            <person name="Submissions S."/>
        </authorList>
    </citation>
    <scope>NUCLEOTIDE SEQUENCE [LARGE SCALE GENOMIC DNA]</scope>
    <source>
        <strain evidence="11">KHGC19</strain>
        <strain evidence="9 12">WCP15</strain>
    </source>
</reference>
<reference evidence="10" key="2">
    <citation type="submission" date="2016-10" db="EMBL/GenBank/DDBJ databases">
        <authorList>
            <person name="de Groot N.N."/>
        </authorList>
    </citation>
    <scope>NUCLEOTIDE SEQUENCE [LARGE SCALE GENOMIC DNA]</scope>
    <source>
        <strain evidence="10">KHGC19</strain>
    </source>
</reference>
<keyword evidence="3" id="KW-1003">Cell membrane</keyword>
<evidence type="ECO:0000313" key="10">
    <source>
        <dbReference type="EMBL" id="SER53913.1"/>
    </source>
</evidence>
<evidence type="ECO:0000256" key="3">
    <source>
        <dbReference type="ARBA" id="ARBA00022475"/>
    </source>
</evidence>
<dbReference type="Proteomes" id="UP000199135">
    <property type="component" value="Unassembled WGS sequence"/>
</dbReference>
<evidence type="ECO:0000313" key="11">
    <source>
        <dbReference type="Proteomes" id="UP000199128"/>
    </source>
</evidence>
<dbReference type="EMBL" id="FOGP01000004">
    <property type="protein sequence ID" value="SER53913.1"/>
    <property type="molecule type" value="Genomic_DNA"/>
</dbReference>
<comment type="subcellular location">
    <subcellularLocation>
        <location evidence="1">Cell membrane</location>
        <topology evidence="1">Multi-pass membrane protein</topology>
    </subcellularLocation>
</comment>
<feature type="transmembrane region" description="Helical" evidence="7">
    <location>
        <begin position="72"/>
        <end position="95"/>
    </location>
</feature>
<evidence type="ECO:0000259" key="8">
    <source>
        <dbReference type="Pfam" id="PF03458"/>
    </source>
</evidence>
<protein>
    <submittedName>
        <fullName evidence="10">Uncharacterized membrane protein YeiH</fullName>
    </submittedName>
</protein>
<organism evidence="10 11">
    <name type="scientific">Parafannyhessea umbonata</name>
    <dbReference type="NCBI Taxonomy" id="604330"/>
    <lineage>
        <taxon>Bacteria</taxon>
        <taxon>Bacillati</taxon>
        <taxon>Actinomycetota</taxon>
        <taxon>Coriobacteriia</taxon>
        <taxon>Coriobacteriales</taxon>
        <taxon>Atopobiaceae</taxon>
        <taxon>Parafannyhessea</taxon>
    </lineage>
</organism>
<gene>
    <name evidence="10" type="ORF">SAMN05216446_1230</name>
    <name evidence="9" type="ORF">SAMN05216447_103107</name>
</gene>
<evidence type="ECO:0000256" key="6">
    <source>
        <dbReference type="ARBA" id="ARBA00023136"/>
    </source>
</evidence>
<feature type="transmembrane region" description="Helical" evidence="7">
    <location>
        <begin position="20"/>
        <end position="38"/>
    </location>
</feature>
<dbReference type="Pfam" id="PF03458">
    <property type="entry name" value="Gly_transporter"/>
    <property type="match status" value="2"/>
</dbReference>
<evidence type="ECO:0000256" key="5">
    <source>
        <dbReference type="ARBA" id="ARBA00022989"/>
    </source>
</evidence>
<keyword evidence="6 7" id="KW-0472">Membrane</keyword>
<feature type="domain" description="Glycine transporter" evidence="8">
    <location>
        <begin position="107"/>
        <end position="179"/>
    </location>
</feature>
<keyword evidence="4 7" id="KW-0812">Transmembrane</keyword>
<feature type="transmembrane region" description="Helical" evidence="7">
    <location>
        <begin position="164"/>
        <end position="184"/>
    </location>
</feature>
<keyword evidence="12" id="KW-1185">Reference proteome</keyword>